<evidence type="ECO:0000256" key="4">
    <source>
        <dbReference type="ARBA" id="ARBA00013346"/>
    </source>
</evidence>
<evidence type="ECO:0000256" key="2">
    <source>
        <dbReference type="ARBA" id="ARBA00005369"/>
    </source>
</evidence>
<evidence type="ECO:0000313" key="12">
    <source>
        <dbReference type="EMBL" id="MFC0529010.1"/>
    </source>
</evidence>
<evidence type="ECO:0000256" key="6">
    <source>
        <dbReference type="ARBA" id="ARBA00022603"/>
    </source>
</evidence>
<evidence type="ECO:0000256" key="10">
    <source>
        <dbReference type="ARBA" id="ARBA00031323"/>
    </source>
</evidence>
<dbReference type="Pfam" id="PF01135">
    <property type="entry name" value="PCMT"/>
    <property type="match status" value="1"/>
</dbReference>
<keyword evidence="8" id="KW-0949">S-adenosyl-L-methionine</keyword>
<sequence>MNDTATDTSPEALRARMVDRILAGHQIAPAVAAALRQVERHRFVPDASVGDAYDEQAVITHTFPDGTHLSCASGPTVVAAMLNALDVQPGHRVLEIGAGTGYNAALLATLTEAAGTVTTIDINADVTAAARRNLDNTGYQDVAMITGDGAFGAAEHGPYDRIIVTVGAWDIPPAWWTNSCPAVGSSCHYAGAARPARSRS</sequence>
<evidence type="ECO:0000313" key="13">
    <source>
        <dbReference type="Proteomes" id="UP001589867"/>
    </source>
</evidence>
<gene>
    <name evidence="12" type="ORF">ACFFIA_15220</name>
</gene>
<dbReference type="PANTHER" id="PTHR11579">
    <property type="entry name" value="PROTEIN-L-ISOASPARTATE O-METHYLTRANSFERASE"/>
    <property type="match status" value="1"/>
</dbReference>
<accession>A0ABV6M2T5</accession>
<dbReference type="SUPFAM" id="SSF53335">
    <property type="entry name" value="S-adenosyl-L-methionine-dependent methyltransferases"/>
    <property type="match status" value="1"/>
</dbReference>
<evidence type="ECO:0000256" key="9">
    <source>
        <dbReference type="ARBA" id="ARBA00030757"/>
    </source>
</evidence>
<dbReference type="Gene3D" id="3.40.50.150">
    <property type="entry name" value="Vaccinia Virus protein VP39"/>
    <property type="match status" value="1"/>
</dbReference>
<name>A0ABV6M2T5_9ACTN</name>
<keyword evidence="5" id="KW-0963">Cytoplasm</keyword>
<dbReference type="Proteomes" id="UP001589867">
    <property type="component" value="Unassembled WGS sequence"/>
</dbReference>
<dbReference type="InterPro" id="IPR000682">
    <property type="entry name" value="PCMT"/>
</dbReference>
<dbReference type="PANTHER" id="PTHR11579:SF0">
    <property type="entry name" value="PROTEIN-L-ISOASPARTATE(D-ASPARTATE) O-METHYLTRANSFERASE"/>
    <property type="match status" value="1"/>
</dbReference>
<evidence type="ECO:0000256" key="5">
    <source>
        <dbReference type="ARBA" id="ARBA00022490"/>
    </source>
</evidence>
<dbReference type="EC" id="2.1.1.77" evidence="3"/>
<dbReference type="InterPro" id="IPR029063">
    <property type="entry name" value="SAM-dependent_MTases_sf"/>
</dbReference>
<protein>
    <recommendedName>
        <fullName evidence="4">Protein-L-isoaspartate O-methyltransferase</fullName>
        <ecNumber evidence="3">2.1.1.77</ecNumber>
    </recommendedName>
    <alternativeName>
        <fullName evidence="11">L-isoaspartyl protein carboxyl methyltransferase</fullName>
    </alternativeName>
    <alternativeName>
        <fullName evidence="9">Protein L-isoaspartyl methyltransferase</fullName>
    </alternativeName>
    <alternativeName>
        <fullName evidence="10">Protein-beta-aspartate methyltransferase</fullName>
    </alternativeName>
</protein>
<evidence type="ECO:0000256" key="11">
    <source>
        <dbReference type="ARBA" id="ARBA00031350"/>
    </source>
</evidence>
<keyword evidence="6 12" id="KW-0489">Methyltransferase</keyword>
<dbReference type="RefSeq" id="WP_377251339.1">
    <property type="nucleotide sequence ID" value="NZ_JBHLUH010000023.1"/>
</dbReference>
<reference evidence="12 13" key="1">
    <citation type="submission" date="2024-09" db="EMBL/GenBank/DDBJ databases">
        <authorList>
            <person name="Sun Q."/>
            <person name="Mori K."/>
        </authorList>
    </citation>
    <scope>NUCLEOTIDE SEQUENCE [LARGE SCALE GENOMIC DNA]</scope>
    <source>
        <strain evidence="12 13">TBRC 3947</strain>
    </source>
</reference>
<keyword evidence="13" id="KW-1185">Reference proteome</keyword>
<dbReference type="GO" id="GO:0008168">
    <property type="term" value="F:methyltransferase activity"/>
    <property type="evidence" value="ECO:0007669"/>
    <property type="project" value="UniProtKB-KW"/>
</dbReference>
<dbReference type="CDD" id="cd02440">
    <property type="entry name" value="AdoMet_MTases"/>
    <property type="match status" value="1"/>
</dbReference>
<evidence type="ECO:0000256" key="8">
    <source>
        <dbReference type="ARBA" id="ARBA00022691"/>
    </source>
</evidence>
<evidence type="ECO:0000256" key="3">
    <source>
        <dbReference type="ARBA" id="ARBA00011890"/>
    </source>
</evidence>
<comment type="subcellular location">
    <subcellularLocation>
        <location evidence="1">Cytoplasm</location>
    </subcellularLocation>
</comment>
<evidence type="ECO:0000256" key="7">
    <source>
        <dbReference type="ARBA" id="ARBA00022679"/>
    </source>
</evidence>
<organism evidence="12 13">
    <name type="scientific">Phytohabitans kaempferiae</name>
    <dbReference type="NCBI Taxonomy" id="1620943"/>
    <lineage>
        <taxon>Bacteria</taxon>
        <taxon>Bacillati</taxon>
        <taxon>Actinomycetota</taxon>
        <taxon>Actinomycetes</taxon>
        <taxon>Micromonosporales</taxon>
        <taxon>Micromonosporaceae</taxon>
    </lineage>
</organism>
<proteinExistence type="inferred from homology"/>
<comment type="caution">
    <text evidence="12">The sequence shown here is derived from an EMBL/GenBank/DDBJ whole genome shotgun (WGS) entry which is preliminary data.</text>
</comment>
<evidence type="ECO:0000256" key="1">
    <source>
        <dbReference type="ARBA" id="ARBA00004496"/>
    </source>
</evidence>
<dbReference type="GO" id="GO:0032259">
    <property type="term" value="P:methylation"/>
    <property type="evidence" value="ECO:0007669"/>
    <property type="project" value="UniProtKB-KW"/>
</dbReference>
<comment type="similarity">
    <text evidence="2">Belongs to the methyltransferase superfamily. L-isoaspartyl/D-aspartyl protein methyltransferase family.</text>
</comment>
<dbReference type="EMBL" id="JBHLUH010000023">
    <property type="protein sequence ID" value="MFC0529010.1"/>
    <property type="molecule type" value="Genomic_DNA"/>
</dbReference>
<keyword evidence="7" id="KW-0808">Transferase</keyword>